<dbReference type="RefSeq" id="WP_379521034.1">
    <property type="nucleotide sequence ID" value="NZ_JBHSPA010000065.1"/>
</dbReference>
<evidence type="ECO:0000313" key="4">
    <source>
        <dbReference type="Proteomes" id="UP001596058"/>
    </source>
</evidence>
<dbReference type="PANTHER" id="PTHR18964">
    <property type="entry name" value="ROK (REPRESSOR, ORF, KINASE) FAMILY"/>
    <property type="match status" value="1"/>
</dbReference>
<dbReference type="EMBL" id="JBHSPA010000065">
    <property type="protein sequence ID" value="MFC5831565.1"/>
    <property type="molecule type" value="Genomic_DNA"/>
</dbReference>
<dbReference type="SUPFAM" id="SSF53067">
    <property type="entry name" value="Actin-like ATPase domain"/>
    <property type="match status" value="1"/>
</dbReference>
<gene>
    <name evidence="3" type="ORF">ACFPZ3_47620</name>
</gene>
<dbReference type="InterPro" id="IPR000600">
    <property type="entry name" value="ROK"/>
</dbReference>
<protein>
    <submittedName>
        <fullName evidence="3">ROK family protein</fullName>
    </submittedName>
</protein>
<sequence length="357" mass="35578">MTVLALDIGGTKFAAAHVSADGALLRRAERPIGPSPTATLRDLVTDFRLPGLSAVGIGSAGPLDVLAGTVSPINIPAWRGFPLAETVRDLVPGAEVVMAGDGQCMALGEWWRGGHGADSLLGIVVSTGVGGGLILDGRPVLGGTGNAGHVGHVIVDRDGEPCSCGTQGCLETFASGPSMVRWARANGWIPGTFPTARQAPASTAGQGPVSTAGQGPASGAGQGPVSTAGQGPASGAGRSSVSEVDRAAMTAKELADDARAGAAIPRAAFERAADALATVILNTAAVVDLHDVVIGGGVAAAGHLLTDPLRDRLGKRAGMDFVRHVKIRLTTLERDAGLYGAAALALLAGGTALRPTG</sequence>
<dbReference type="Pfam" id="PF00480">
    <property type="entry name" value="ROK"/>
    <property type="match status" value="1"/>
</dbReference>
<evidence type="ECO:0000256" key="2">
    <source>
        <dbReference type="SAM" id="MobiDB-lite"/>
    </source>
</evidence>
<dbReference type="PANTHER" id="PTHR18964:SF169">
    <property type="entry name" value="N-ACETYLMANNOSAMINE KINASE"/>
    <property type="match status" value="1"/>
</dbReference>
<accession>A0ABW1D3M1</accession>
<comment type="similarity">
    <text evidence="1">Belongs to the ROK (NagC/XylR) family.</text>
</comment>
<dbReference type="InterPro" id="IPR049874">
    <property type="entry name" value="ROK_cs"/>
</dbReference>
<dbReference type="InterPro" id="IPR043129">
    <property type="entry name" value="ATPase_NBD"/>
</dbReference>
<proteinExistence type="inferred from homology"/>
<evidence type="ECO:0000256" key="1">
    <source>
        <dbReference type="ARBA" id="ARBA00006479"/>
    </source>
</evidence>
<feature type="region of interest" description="Disordered" evidence="2">
    <location>
        <begin position="191"/>
        <end position="247"/>
    </location>
</feature>
<dbReference type="Proteomes" id="UP001596058">
    <property type="component" value="Unassembled WGS sequence"/>
</dbReference>
<dbReference type="PROSITE" id="PS01125">
    <property type="entry name" value="ROK"/>
    <property type="match status" value="1"/>
</dbReference>
<dbReference type="Gene3D" id="3.30.420.40">
    <property type="match status" value="3"/>
</dbReference>
<evidence type="ECO:0000313" key="3">
    <source>
        <dbReference type="EMBL" id="MFC5831565.1"/>
    </source>
</evidence>
<name>A0ABW1D3M1_9ACTN</name>
<reference evidence="4" key="1">
    <citation type="journal article" date="2019" name="Int. J. Syst. Evol. Microbiol.">
        <title>The Global Catalogue of Microorganisms (GCM) 10K type strain sequencing project: providing services to taxonomists for standard genome sequencing and annotation.</title>
        <authorList>
            <consortium name="The Broad Institute Genomics Platform"/>
            <consortium name="The Broad Institute Genome Sequencing Center for Infectious Disease"/>
            <person name="Wu L."/>
            <person name="Ma J."/>
        </authorList>
    </citation>
    <scope>NUCLEOTIDE SEQUENCE [LARGE SCALE GENOMIC DNA]</scope>
    <source>
        <strain evidence="4">CCUG 53903</strain>
    </source>
</reference>
<keyword evidence="4" id="KW-1185">Reference proteome</keyword>
<feature type="compositionally biased region" description="Polar residues" evidence="2">
    <location>
        <begin position="200"/>
        <end position="211"/>
    </location>
</feature>
<comment type="caution">
    <text evidence="3">The sequence shown here is derived from an EMBL/GenBank/DDBJ whole genome shotgun (WGS) entry which is preliminary data.</text>
</comment>
<organism evidence="3 4">
    <name type="scientific">Nonomuraea insulae</name>
    <dbReference type="NCBI Taxonomy" id="1616787"/>
    <lineage>
        <taxon>Bacteria</taxon>
        <taxon>Bacillati</taxon>
        <taxon>Actinomycetota</taxon>
        <taxon>Actinomycetes</taxon>
        <taxon>Streptosporangiales</taxon>
        <taxon>Streptosporangiaceae</taxon>
        <taxon>Nonomuraea</taxon>
    </lineage>
</organism>